<reference evidence="2" key="1">
    <citation type="submission" date="2021-01" db="EMBL/GenBank/DDBJ databases">
        <authorList>
            <person name="Kaushik A."/>
        </authorList>
    </citation>
    <scope>NUCLEOTIDE SEQUENCE</scope>
    <source>
        <strain evidence="2">AG3-1AP</strain>
    </source>
</reference>
<comment type="caution">
    <text evidence="2">The sequence shown here is derived from an EMBL/GenBank/DDBJ whole genome shotgun (WGS) entry which is preliminary data.</text>
</comment>
<dbReference type="Proteomes" id="UP000663831">
    <property type="component" value="Unassembled WGS sequence"/>
</dbReference>
<dbReference type="EMBL" id="CAJMWV010008581">
    <property type="protein sequence ID" value="CAE6536103.1"/>
    <property type="molecule type" value="Genomic_DNA"/>
</dbReference>
<evidence type="ECO:0000313" key="3">
    <source>
        <dbReference type="Proteomes" id="UP000663831"/>
    </source>
</evidence>
<feature type="signal peptide" evidence="1">
    <location>
        <begin position="1"/>
        <end position="22"/>
    </location>
</feature>
<proteinExistence type="predicted"/>
<evidence type="ECO:0000256" key="1">
    <source>
        <dbReference type="SAM" id="SignalP"/>
    </source>
</evidence>
<keyword evidence="1" id="KW-0732">Signal</keyword>
<feature type="chain" id="PRO_5034804269" description="Pectinesterase inhibitor domain-containing protein" evidence="1">
    <location>
        <begin position="23"/>
        <end position="198"/>
    </location>
</feature>
<evidence type="ECO:0000313" key="2">
    <source>
        <dbReference type="EMBL" id="CAE6536103.1"/>
    </source>
</evidence>
<sequence length="198" mass="21271">MKFTGLVSFFVTVASVSVLVAATPVATLSRSDITGRCSGCDSTSELVIQLVDKLHSDVSNTLALLDNYRATGSNPTELFTRLTSQVNQCNNAMSAVGVNSVDVDPKSMIRNQVSTITGNMILDMSAGCSKFRNVNIKDFDYAALSSKLDMALKELCVALEESMEGSLALISAMCLPKSMLLWEANMARCLTTFTTITL</sequence>
<dbReference type="AlphaFoldDB" id="A0A8H3HPX7"/>
<accession>A0A8H3HPX7</accession>
<protein>
    <recommendedName>
        <fullName evidence="4">Pectinesterase inhibitor domain-containing protein</fullName>
    </recommendedName>
</protein>
<gene>
    <name evidence="2" type="ORF">RDB_LOCUS165180</name>
</gene>
<organism evidence="2 3">
    <name type="scientific">Rhizoctonia solani</name>
    <dbReference type="NCBI Taxonomy" id="456999"/>
    <lineage>
        <taxon>Eukaryota</taxon>
        <taxon>Fungi</taxon>
        <taxon>Dikarya</taxon>
        <taxon>Basidiomycota</taxon>
        <taxon>Agaricomycotina</taxon>
        <taxon>Agaricomycetes</taxon>
        <taxon>Cantharellales</taxon>
        <taxon>Ceratobasidiaceae</taxon>
        <taxon>Rhizoctonia</taxon>
    </lineage>
</organism>
<name>A0A8H3HPX7_9AGAM</name>
<evidence type="ECO:0008006" key="4">
    <source>
        <dbReference type="Google" id="ProtNLM"/>
    </source>
</evidence>